<organism evidence="1 2">
    <name type="scientific">Riccia fluitans</name>
    <dbReference type="NCBI Taxonomy" id="41844"/>
    <lineage>
        <taxon>Eukaryota</taxon>
        <taxon>Viridiplantae</taxon>
        <taxon>Streptophyta</taxon>
        <taxon>Embryophyta</taxon>
        <taxon>Marchantiophyta</taxon>
        <taxon>Marchantiopsida</taxon>
        <taxon>Marchantiidae</taxon>
        <taxon>Marchantiales</taxon>
        <taxon>Ricciaceae</taxon>
        <taxon>Riccia</taxon>
    </lineage>
</organism>
<dbReference type="Proteomes" id="UP001605036">
    <property type="component" value="Unassembled WGS sequence"/>
</dbReference>
<proteinExistence type="predicted"/>
<gene>
    <name evidence="1" type="ORF">R1flu_009352</name>
</gene>
<keyword evidence="2" id="KW-1185">Reference proteome</keyword>
<dbReference type="AlphaFoldDB" id="A0ABD1Z2P5"/>
<reference evidence="1 2" key="1">
    <citation type="submission" date="2024-09" db="EMBL/GenBank/DDBJ databases">
        <title>Chromosome-scale assembly of Riccia fluitans.</title>
        <authorList>
            <person name="Paukszto L."/>
            <person name="Sawicki J."/>
            <person name="Karawczyk K."/>
            <person name="Piernik-Szablinska J."/>
            <person name="Szczecinska M."/>
            <person name="Mazdziarz M."/>
        </authorList>
    </citation>
    <scope>NUCLEOTIDE SEQUENCE [LARGE SCALE GENOMIC DNA]</scope>
    <source>
        <strain evidence="1">Rf_01</strain>
        <tissue evidence="1">Aerial parts of the thallus</tissue>
    </source>
</reference>
<protein>
    <submittedName>
        <fullName evidence="1">Uncharacterized protein</fullName>
    </submittedName>
</protein>
<evidence type="ECO:0000313" key="1">
    <source>
        <dbReference type="EMBL" id="KAL2641765.1"/>
    </source>
</evidence>
<dbReference type="EMBL" id="JBHFFA010000002">
    <property type="protein sequence ID" value="KAL2641765.1"/>
    <property type="molecule type" value="Genomic_DNA"/>
</dbReference>
<sequence>MENLRSTVAVARSLVWTINGAITWWKGTKYTEVVEELDLYAKDLKRHIGVLSSLKVIINTTSVYATDALREDLEQGRRDT</sequence>
<evidence type="ECO:0000313" key="2">
    <source>
        <dbReference type="Proteomes" id="UP001605036"/>
    </source>
</evidence>
<comment type="caution">
    <text evidence="1">The sequence shown here is derived from an EMBL/GenBank/DDBJ whole genome shotgun (WGS) entry which is preliminary data.</text>
</comment>
<accession>A0ABD1Z2P5</accession>
<name>A0ABD1Z2P5_9MARC</name>